<evidence type="ECO:0000313" key="2">
    <source>
        <dbReference type="Proteomes" id="UP000799537"/>
    </source>
</evidence>
<name>A0A6A6CJE5_ZASCE</name>
<reference evidence="1" key="1">
    <citation type="journal article" date="2020" name="Stud. Mycol.">
        <title>101 Dothideomycetes genomes: a test case for predicting lifestyles and emergence of pathogens.</title>
        <authorList>
            <person name="Haridas S."/>
            <person name="Albert R."/>
            <person name="Binder M."/>
            <person name="Bloem J."/>
            <person name="Labutti K."/>
            <person name="Salamov A."/>
            <person name="Andreopoulos B."/>
            <person name="Baker S."/>
            <person name="Barry K."/>
            <person name="Bills G."/>
            <person name="Bluhm B."/>
            <person name="Cannon C."/>
            <person name="Castanera R."/>
            <person name="Culley D."/>
            <person name="Daum C."/>
            <person name="Ezra D."/>
            <person name="Gonzalez J."/>
            <person name="Henrissat B."/>
            <person name="Kuo A."/>
            <person name="Liang C."/>
            <person name="Lipzen A."/>
            <person name="Lutzoni F."/>
            <person name="Magnuson J."/>
            <person name="Mondo S."/>
            <person name="Nolan M."/>
            <person name="Ohm R."/>
            <person name="Pangilinan J."/>
            <person name="Park H.-J."/>
            <person name="Ramirez L."/>
            <person name="Alfaro M."/>
            <person name="Sun H."/>
            <person name="Tritt A."/>
            <person name="Yoshinaga Y."/>
            <person name="Zwiers L.-H."/>
            <person name="Turgeon B."/>
            <person name="Goodwin S."/>
            <person name="Spatafora J."/>
            <person name="Crous P."/>
            <person name="Grigoriev I."/>
        </authorList>
    </citation>
    <scope>NUCLEOTIDE SEQUENCE</scope>
    <source>
        <strain evidence="1">ATCC 36951</strain>
    </source>
</reference>
<keyword evidence="2" id="KW-1185">Reference proteome</keyword>
<organism evidence="1 2">
    <name type="scientific">Zasmidium cellare ATCC 36951</name>
    <dbReference type="NCBI Taxonomy" id="1080233"/>
    <lineage>
        <taxon>Eukaryota</taxon>
        <taxon>Fungi</taxon>
        <taxon>Dikarya</taxon>
        <taxon>Ascomycota</taxon>
        <taxon>Pezizomycotina</taxon>
        <taxon>Dothideomycetes</taxon>
        <taxon>Dothideomycetidae</taxon>
        <taxon>Mycosphaerellales</taxon>
        <taxon>Mycosphaerellaceae</taxon>
        <taxon>Zasmidium</taxon>
    </lineage>
</organism>
<dbReference type="GeneID" id="54559489"/>
<accession>A0A6A6CJE5</accession>
<protein>
    <submittedName>
        <fullName evidence="1">Uncharacterized protein</fullName>
    </submittedName>
</protein>
<proteinExistence type="predicted"/>
<sequence length="177" mass="20208">MPFEVRFFDAKDLLEGLHSRGVFLDMRLASRPSQVKIVIENSGHPNGLHDWQAPPCALQWTTAEIVIDNKNLRMYSIYRIAIALYKCASFIDEKMQKGEASDWDEETGTVSDPSWGAFFKKSDLKAVVSDAPKYYWFSSREELRPLWHGASYAQACDFFALRNGNRQLPTPSLVPDE</sequence>
<dbReference type="EMBL" id="ML993593">
    <property type="protein sequence ID" value="KAF2167364.1"/>
    <property type="molecule type" value="Genomic_DNA"/>
</dbReference>
<evidence type="ECO:0000313" key="1">
    <source>
        <dbReference type="EMBL" id="KAF2167364.1"/>
    </source>
</evidence>
<dbReference type="AlphaFoldDB" id="A0A6A6CJE5"/>
<dbReference type="Proteomes" id="UP000799537">
    <property type="component" value="Unassembled WGS sequence"/>
</dbReference>
<gene>
    <name evidence="1" type="ORF">M409DRAFT_22174</name>
</gene>
<dbReference type="RefSeq" id="XP_033668253.1">
    <property type="nucleotide sequence ID" value="XM_033806217.1"/>
</dbReference>